<protein>
    <submittedName>
        <fullName evidence="1">Uncharacterized protein</fullName>
    </submittedName>
</protein>
<evidence type="ECO:0000313" key="2">
    <source>
        <dbReference type="Proteomes" id="UP000509761"/>
    </source>
</evidence>
<evidence type="ECO:0000313" key="1">
    <source>
        <dbReference type="EMBL" id="QKS22386.1"/>
    </source>
</evidence>
<reference evidence="1 2" key="1">
    <citation type="submission" date="2019-12" db="EMBL/GenBank/DDBJ databases">
        <title>Genome sequencing and assembly of endphytes of Porphyra tenera.</title>
        <authorList>
            <person name="Park J.M."/>
            <person name="Shin R."/>
            <person name="Jo S.H."/>
        </authorList>
    </citation>
    <scope>NUCLEOTIDE SEQUENCE [LARGE SCALE GENOMIC DNA]</scope>
    <source>
        <strain evidence="1 2">GPM3</strain>
    </source>
</reference>
<sequence length="54" mass="5588">MVEIGFDVAFGGVDLQLTAELLVPAAPFTIDKEGVDRIPELPIPVLVVGLAGAL</sequence>
<keyword evidence="2" id="KW-1185">Reference proteome</keyword>
<dbReference type="AlphaFoldDB" id="A0AAP9SZ89"/>
<gene>
    <name evidence="1" type="ORF">FX987_00128</name>
</gene>
<name>A0AAP9SZ89_9GAMM</name>
<dbReference type="Proteomes" id="UP000509761">
    <property type="component" value="Chromosome"/>
</dbReference>
<organism evidence="1 2">
    <name type="scientific">Vreelandella titanicae</name>
    <dbReference type="NCBI Taxonomy" id="664683"/>
    <lineage>
        <taxon>Bacteria</taxon>
        <taxon>Pseudomonadati</taxon>
        <taxon>Pseudomonadota</taxon>
        <taxon>Gammaproteobacteria</taxon>
        <taxon>Oceanospirillales</taxon>
        <taxon>Halomonadaceae</taxon>
        <taxon>Vreelandella</taxon>
    </lineage>
</organism>
<accession>A0AAP9SZ89</accession>
<dbReference type="EMBL" id="CP054580">
    <property type="protein sequence ID" value="QKS22386.1"/>
    <property type="molecule type" value="Genomic_DNA"/>
</dbReference>
<proteinExistence type="predicted"/>